<dbReference type="EMBL" id="JTCM02000088">
    <property type="protein sequence ID" value="NEU75946.1"/>
    <property type="molecule type" value="Genomic_DNA"/>
</dbReference>
<reference evidence="2 3" key="1">
    <citation type="journal article" date="2015" name="Genome Announc.">
        <title>Draft Genome Sequence of Cyanobacterium Hassallia byssoidea Strain VB512170, Isolated from Monuments in India.</title>
        <authorList>
            <person name="Singh D."/>
            <person name="Chandrababunaidu M.M."/>
            <person name="Panda A."/>
            <person name="Sen D."/>
            <person name="Bhattacharyya S."/>
            <person name="Adhikary S.P."/>
            <person name="Tripathy S."/>
        </authorList>
    </citation>
    <scope>NUCLEOTIDE SEQUENCE [LARGE SCALE GENOMIC DNA]</scope>
    <source>
        <strain evidence="2 3">VB512170</strain>
    </source>
</reference>
<dbReference type="Proteomes" id="UP000031549">
    <property type="component" value="Unassembled WGS sequence"/>
</dbReference>
<evidence type="ECO:0000256" key="1">
    <source>
        <dbReference type="SAM" id="Phobius"/>
    </source>
</evidence>
<comment type="caution">
    <text evidence="2">The sequence shown here is derived from an EMBL/GenBank/DDBJ whole genome shotgun (WGS) entry which is preliminary data.</text>
</comment>
<sequence>MSNTSAVQKVKRSSLLGKANLRVTKKQILFSSLVVFLGLISVGAFWFTSRYRFDNQMSVKLQEISNTEYPENPASLAKSFQRYSSRKLTVVKRDNTHFDFVLEPTNKKTAKIVVKNVDLTLLVPKAPEWVKKDKGLEVIALTDREWNRQQISFPANSKHIEISGGDGFEKQNLTEIALANNCLNAGYWEILLFTKEDSNKSLYYQSWFTFPMGLYKNVFENINKMSYWKHWWRLEHWQDPSGTLVRTDLLRKVIDQKEIATKFLPDERIIVSGEQARKVRTTLATNLTTWRDFYNNENEIKFATFRPPGFYDSKKPWGNEYWRIGKFQKAILRNIKPVGVEQNLQEIELLFSDTKTGETNKLFISGVNLKQLPKLAVTDYSKGLYMPLGIGIPPFYQSYEELEKNHPDKSPYFSLLLDSKDKWIDHHHLALDGSAIHLDKDNPNLLHIYLLSYERNTLIAHFSINLQ</sequence>
<protein>
    <submittedName>
        <fullName evidence="2">Uncharacterized protein</fullName>
    </submittedName>
</protein>
<proteinExistence type="predicted"/>
<gene>
    <name evidence="2" type="ORF">PI95_026160</name>
</gene>
<keyword evidence="3" id="KW-1185">Reference proteome</keyword>
<name>A0A846HF42_9CYAN</name>
<accession>A0A846HF42</accession>
<evidence type="ECO:0000313" key="3">
    <source>
        <dbReference type="Proteomes" id="UP000031549"/>
    </source>
</evidence>
<feature type="transmembrane region" description="Helical" evidence="1">
    <location>
        <begin position="28"/>
        <end position="47"/>
    </location>
</feature>
<keyword evidence="1" id="KW-0812">Transmembrane</keyword>
<dbReference type="AlphaFoldDB" id="A0A846HF42"/>
<dbReference type="RefSeq" id="WP_039748140.1">
    <property type="nucleotide sequence ID" value="NZ_JTCM02000088.1"/>
</dbReference>
<organism evidence="2 3">
    <name type="scientific">Hassallia byssoidea VB512170</name>
    <dbReference type="NCBI Taxonomy" id="1304833"/>
    <lineage>
        <taxon>Bacteria</taxon>
        <taxon>Bacillati</taxon>
        <taxon>Cyanobacteriota</taxon>
        <taxon>Cyanophyceae</taxon>
        <taxon>Nostocales</taxon>
        <taxon>Tolypothrichaceae</taxon>
        <taxon>Hassallia</taxon>
    </lineage>
</organism>
<keyword evidence="1" id="KW-1133">Transmembrane helix</keyword>
<evidence type="ECO:0000313" key="2">
    <source>
        <dbReference type="EMBL" id="NEU75946.1"/>
    </source>
</evidence>
<keyword evidence="1" id="KW-0472">Membrane</keyword>